<dbReference type="PRINTS" id="PR00463">
    <property type="entry name" value="EP450I"/>
</dbReference>
<accession>A0A4Q4SXJ8</accession>
<evidence type="ECO:0000256" key="6">
    <source>
        <dbReference type="RuleBase" id="RU000461"/>
    </source>
</evidence>
<evidence type="ECO:0000313" key="10">
    <source>
        <dbReference type="Proteomes" id="UP000293360"/>
    </source>
</evidence>
<dbReference type="CDD" id="cd11070">
    <property type="entry name" value="CYP56-like"/>
    <property type="match status" value="1"/>
</dbReference>
<comment type="cofactor">
    <cofactor evidence="1 5">
        <name>heme</name>
        <dbReference type="ChEBI" id="CHEBI:30413"/>
    </cofactor>
</comment>
<dbReference type="SUPFAM" id="SSF48264">
    <property type="entry name" value="Cytochrome P450"/>
    <property type="match status" value="1"/>
</dbReference>
<evidence type="ECO:0000256" key="8">
    <source>
        <dbReference type="SAM" id="SignalP"/>
    </source>
</evidence>
<dbReference type="PROSITE" id="PS00086">
    <property type="entry name" value="CYTOCHROME_P450"/>
    <property type="match status" value="1"/>
</dbReference>
<organism evidence="9 10">
    <name type="scientific">Monosporascus ibericus</name>
    <dbReference type="NCBI Taxonomy" id="155417"/>
    <lineage>
        <taxon>Eukaryota</taxon>
        <taxon>Fungi</taxon>
        <taxon>Dikarya</taxon>
        <taxon>Ascomycota</taxon>
        <taxon>Pezizomycotina</taxon>
        <taxon>Sordariomycetes</taxon>
        <taxon>Xylariomycetidae</taxon>
        <taxon>Xylariales</taxon>
        <taxon>Xylariales incertae sedis</taxon>
        <taxon>Monosporascus</taxon>
    </lineage>
</organism>
<keyword evidence="8" id="KW-0732">Signal</keyword>
<evidence type="ECO:0000256" key="4">
    <source>
        <dbReference type="ARBA" id="ARBA00023004"/>
    </source>
</evidence>
<dbReference type="Pfam" id="PF00067">
    <property type="entry name" value="p450"/>
    <property type="match status" value="1"/>
</dbReference>
<evidence type="ECO:0000256" key="1">
    <source>
        <dbReference type="ARBA" id="ARBA00001971"/>
    </source>
</evidence>
<dbReference type="GO" id="GO:0016705">
    <property type="term" value="F:oxidoreductase activity, acting on paired donors, with incorporation or reduction of molecular oxygen"/>
    <property type="evidence" value="ECO:0007669"/>
    <property type="project" value="InterPro"/>
</dbReference>
<dbReference type="InterPro" id="IPR017972">
    <property type="entry name" value="Cyt_P450_CS"/>
</dbReference>
<dbReference type="Proteomes" id="UP000293360">
    <property type="component" value="Unassembled WGS sequence"/>
</dbReference>
<evidence type="ECO:0000256" key="3">
    <source>
        <dbReference type="ARBA" id="ARBA00022723"/>
    </source>
</evidence>
<dbReference type="GO" id="GO:0020037">
    <property type="term" value="F:heme binding"/>
    <property type="evidence" value="ECO:0007669"/>
    <property type="project" value="InterPro"/>
</dbReference>
<feature type="chain" id="PRO_5020671641" description="Cytochrome P450" evidence="8">
    <location>
        <begin position="17"/>
        <end position="635"/>
    </location>
</feature>
<dbReference type="InterPro" id="IPR036396">
    <property type="entry name" value="Cyt_P450_sf"/>
</dbReference>
<dbReference type="EMBL" id="QJNU01000652">
    <property type="protein sequence ID" value="RYO90650.1"/>
    <property type="molecule type" value="Genomic_DNA"/>
</dbReference>
<dbReference type="GO" id="GO:0005506">
    <property type="term" value="F:iron ion binding"/>
    <property type="evidence" value="ECO:0007669"/>
    <property type="project" value="InterPro"/>
</dbReference>
<dbReference type="STRING" id="155417.A0A4Q4SXJ8"/>
<feature type="signal peptide" evidence="8">
    <location>
        <begin position="1"/>
        <end position="16"/>
    </location>
</feature>
<dbReference type="PANTHER" id="PTHR24305:SF223">
    <property type="entry name" value="CYTOCHROME P450-DIT2"/>
    <property type="match status" value="1"/>
</dbReference>
<dbReference type="InterPro" id="IPR002401">
    <property type="entry name" value="Cyt_P450_E_grp-I"/>
</dbReference>
<feature type="compositionally biased region" description="Acidic residues" evidence="7">
    <location>
        <begin position="499"/>
        <end position="513"/>
    </location>
</feature>
<name>A0A4Q4SXJ8_9PEZI</name>
<keyword evidence="2 5" id="KW-0349">Heme</keyword>
<evidence type="ECO:0000256" key="5">
    <source>
        <dbReference type="PIRSR" id="PIRSR602401-1"/>
    </source>
</evidence>
<dbReference type="PANTHER" id="PTHR24305">
    <property type="entry name" value="CYTOCHROME P450"/>
    <property type="match status" value="1"/>
</dbReference>
<keyword evidence="6" id="KW-0503">Monooxygenase</keyword>
<reference evidence="9 10" key="1">
    <citation type="submission" date="2018-06" db="EMBL/GenBank/DDBJ databases">
        <title>Complete Genomes of Monosporascus.</title>
        <authorList>
            <person name="Robinson A.J."/>
            <person name="Natvig D.O."/>
        </authorList>
    </citation>
    <scope>NUCLEOTIDE SEQUENCE [LARGE SCALE GENOMIC DNA]</scope>
    <source>
        <strain evidence="9 10">CBS 110550</strain>
    </source>
</reference>
<gene>
    <name evidence="9" type="ORF">DL764_008413</name>
</gene>
<proteinExistence type="inferred from homology"/>
<dbReference type="InterPro" id="IPR050121">
    <property type="entry name" value="Cytochrome_P450_monoxygenase"/>
</dbReference>
<dbReference type="GO" id="GO:0004497">
    <property type="term" value="F:monooxygenase activity"/>
    <property type="evidence" value="ECO:0007669"/>
    <property type="project" value="UniProtKB-KW"/>
</dbReference>
<dbReference type="PRINTS" id="PR00385">
    <property type="entry name" value="P450"/>
</dbReference>
<keyword evidence="6" id="KW-0560">Oxidoreductase</keyword>
<protein>
    <recommendedName>
        <fullName evidence="11">Cytochrome P450</fullName>
    </recommendedName>
</protein>
<evidence type="ECO:0000256" key="7">
    <source>
        <dbReference type="SAM" id="MobiDB-lite"/>
    </source>
</evidence>
<feature type="binding site" description="axial binding residue" evidence="5">
    <location>
        <position position="541"/>
    </location>
    <ligand>
        <name>heme</name>
        <dbReference type="ChEBI" id="CHEBI:30413"/>
    </ligand>
    <ligandPart>
        <name>Fe</name>
        <dbReference type="ChEBI" id="CHEBI:18248"/>
    </ligandPart>
</feature>
<keyword evidence="3 5" id="KW-0479">Metal-binding</keyword>
<dbReference type="OrthoDB" id="1470350at2759"/>
<evidence type="ECO:0008006" key="11">
    <source>
        <dbReference type="Google" id="ProtNLM"/>
    </source>
</evidence>
<dbReference type="Gene3D" id="1.10.630.10">
    <property type="entry name" value="Cytochrome P450"/>
    <property type="match status" value="1"/>
</dbReference>
<evidence type="ECO:0000256" key="2">
    <source>
        <dbReference type="ARBA" id="ARBA00022617"/>
    </source>
</evidence>
<comment type="caution">
    <text evidence="9">The sequence shown here is derived from an EMBL/GenBank/DDBJ whole genome shotgun (WGS) entry which is preliminary data.</text>
</comment>
<sequence>MISTVLLLAGAFVVWASYKVVTGYQKNIALAKSTGLPYYIVPLNPINNFAQLTHPVWLRIWKSLPKRYWETVADACTPDWQYRHLHDTFQKLGDTFILVSPFYLLMHTADAEVVRQLTSRREAFPKPLENYTILSMFGENVVTTEGATWRMHRKVTSASFNEKNSALVFKVAIEQAQGLVDYWRRRGTTDKITTIEQDTMSLALHVIGFVGFGLRLLWPDQTLPVDADPRLARYSSLDVPAGHSLSFKEAIAGVLEHLLILLITPSAIVDYLPFKVLRRAKEARNNFVKYMKEFLADKVEDVRQGGKDIGMDIMGSLVATSYQDERPKAEAFSSRGVTSTQLTDAEIIGNAFIMFLAGHETSANVIHFALLELANNPAAQRLLQSDIDTILGDSDPSTWEYDEKANAMQASMLGAIMNEMLRLMPPVVEIPKMVNPAHDQVITIDGEKHTLPKSMYIGMQVAATQRNPRYWPSKPSRISDSPTDVDDWVPERWFSPSIGDDESVEEADADDLSTAEPDTGTQLFRPVRGSYIPFSDGARSCLGRRIAQVEIIAALAVIFQKYSVENAVDDWADDEEVGRMARAQKEEVYRKATLRSRRKLRGARSLVTLKFHGGQFVPIRLVRRGQERFVNWVDA</sequence>
<feature type="region of interest" description="Disordered" evidence="7">
    <location>
        <begin position="495"/>
        <end position="520"/>
    </location>
</feature>
<dbReference type="InterPro" id="IPR001128">
    <property type="entry name" value="Cyt_P450"/>
</dbReference>
<dbReference type="AlphaFoldDB" id="A0A4Q4SXJ8"/>
<evidence type="ECO:0000313" key="9">
    <source>
        <dbReference type="EMBL" id="RYO90650.1"/>
    </source>
</evidence>
<keyword evidence="4 5" id="KW-0408">Iron</keyword>
<comment type="similarity">
    <text evidence="6">Belongs to the cytochrome P450 family.</text>
</comment>
<keyword evidence="10" id="KW-1185">Reference proteome</keyword>